<feature type="non-terminal residue" evidence="2">
    <location>
        <position position="252"/>
    </location>
</feature>
<protein>
    <recommendedName>
        <fullName evidence="4">Retrotransposon gag domain-containing protein</fullName>
    </recommendedName>
</protein>
<feature type="non-terminal residue" evidence="2">
    <location>
        <position position="1"/>
    </location>
</feature>
<sequence>SSVPATSDVGEEQEQQPEPRPIEPQQEQDLLADLRAAEATYVKAASQLLDLAPNARERGLAKDVVKLARRAVKEKKEAMLRAGIAIPDGSDDESDAESSHPTNRALSKKVALVKDLKTIPRWDASWTNYRDLDVFLVKMDQFKKALTKQGELEMTQAVASQVWEATVDKLRGLGYELVDQFEAASTWEEMRECFREWFDKSDALREAYHFDNLRWEKDVPIAQFIQRFRSAARACGQWQPKGSDAYRWWLAK</sequence>
<reference evidence="2" key="1">
    <citation type="journal article" date="2020" name="Fungal Divers.">
        <title>Resolving the Mortierellaceae phylogeny through synthesis of multi-gene phylogenetics and phylogenomics.</title>
        <authorList>
            <person name="Vandepol N."/>
            <person name="Liber J."/>
            <person name="Desiro A."/>
            <person name="Na H."/>
            <person name="Kennedy M."/>
            <person name="Barry K."/>
            <person name="Grigoriev I.V."/>
            <person name="Miller A.N."/>
            <person name="O'Donnell K."/>
            <person name="Stajich J.E."/>
            <person name="Bonito G."/>
        </authorList>
    </citation>
    <scope>NUCLEOTIDE SEQUENCE</scope>
    <source>
        <strain evidence="2">REB-010B</strain>
    </source>
</reference>
<evidence type="ECO:0000256" key="1">
    <source>
        <dbReference type="SAM" id="MobiDB-lite"/>
    </source>
</evidence>
<organism evidence="2 3">
    <name type="scientific">Dissophora globulifera</name>
    <dbReference type="NCBI Taxonomy" id="979702"/>
    <lineage>
        <taxon>Eukaryota</taxon>
        <taxon>Fungi</taxon>
        <taxon>Fungi incertae sedis</taxon>
        <taxon>Mucoromycota</taxon>
        <taxon>Mortierellomycotina</taxon>
        <taxon>Mortierellomycetes</taxon>
        <taxon>Mortierellales</taxon>
        <taxon>Mortierellaceae</taxon>
        <taxon>Dissophora</taxon>
    </lineage>
</organism>
<gene>
    <name evidence="2" type="ORF">BGZ99_003547</name>
</gene>
<keyword evidence="3" id="KW-1185">Reference proteome</keyword>
<dbReference type="EMBL" id="JAAAIP010002224">
    <property type="protein sequence ID" value="KAG0301154.1"/>
    <property type="molecule type" value="Genomic_DNA"/>
</dbReference>
<evidence type="ECO:0000313" key="2">
    <source>
        <dbReference type="EMBL" id="KAG0301154.1"/>
    </source>
</evidence>
<comment type="caution">
    <text evidence="2">The sequence shown here is derived from an EMBL/GenBank/DDBJ whole genome shotgun (WGS) entry which is preliminary data.</text>
</comment>
<name>A0A9P6QVB2_9FUNG</name>
<feature type="region of interest" description="Disordered" evidence="1">
    <location>
        <begin position="83"/>
        <end position="104"/>
    </location>
</feature>
<dbReference type="AlphaFoldDB" id="A0A9P6QVB2"/>
<evidence type="ECO:0000313" key="3">
    <source>
        <dbReference type="Proteomes" id="UP000738325"/>
    </source>
</evidence>
<proteinExistence type="predicted"/>
<dbReference type="Proteomes" id="UP000738325">
    <property type="component" value="Unassembled WGS sequence"/>
</dbReference>
<evidence type="ECO:0008006" key="4">
    <source>
        <dbReference type="Google" id="ProtNLM"/>
    </source>
</evidence>
<feature type="region of interest" description="Disordered" evidence="1">
    <location>
        <begin position="1"/>
        <end position="28"/>
    </location>
</feature>
<accession>A0A9P6QVB2</accession>